<protein>
    <submittedName>
        <fullName evidence="1">Uncharacterized protein</fullName>
    </submittedName>
</protein>
<dbReference type="AlphaFoldDB" id="A0A8S3UBU4"/>
<name>A0A8S3UBU4_MYTED</name>
<dbReference type="EMBL" id="CAJPWZ010002532">
    <property type="protein sequence ID" value="CAG2239671.1"/>
    <property type="molecule type" value="Genomic_DNA"/>
</dbReference>
<dbReference type="Proteomes" id="UP000683360">
    <property type="component" value="Unassembled WGS sequence"/>
</dbReference>
<reference evidence="1" key="1">
    <citation type="submission" date="2021-03" db="EMBL/GenBank/DDBJ databases">
        <authorList>
            <person name="Bekaert M."/>
        </authorList>
    </citation>
    <scope>NUCLEOTIDE SEQUENCE</scope>
</reference>
<organism evidence="1 2">
    <name type="scientific">Mytilus edulis</name>
    <name type="common">Blue mussel</name>
    <dbReference type="NCBI Taxonomy" id="6550"/>
    <lineage>
        <taxon>Eukaryota</taxon>
        <taxon>Metazoa</taxon>
        <taxon>Spiralia</taxon>
        <taxon>Lophotrochozoa</taxon>
        <taxon>Mollusca</taxon>
        <taxon>Bivalvia</taxon>
        <taxon>Autobranchia</taxon>
        <taxon>Pteriomorphia</taxon>
        <taxon>Mytilida</taxon>
        <taxon>Mytiloidea</taxon>
        <taxon>Mytilidae</taxon>
        <taxon>Mytilinae</taxon>
        <taxon>Mytilus</taxon>
    </lineage>
</organism>
<dbReference type="OrthoDB" id="6065668at2759"/>
<sequence length="526" mass="60904">MECNFDTVMTGYGDCNSNGMINGYSDQKDTILDKETSYWMKNKPKPKKHAEKHRVRFNYPEKITDILLEDETLTLWRPAITTTQYCLIPESILEEHWPNILQVYYTKFDCVSSVMPFDDAIKIIAHQSTTILPTQDYSVLRDFPKIRGLWYKPDKSENIGLTDESRIGNVKFSFSFPKSEKENLLSQLNMYYLEVMDYQSEHKSVSRFLLTKSKYNNLPLYDVHKPGGPIYVRNNETLEGITESYFFLKTCRNFQGKIVDHIVEFMLEEDPWPLCQLSTTSHIPFKKPEEFINFDSRDFGRLHTGYLGANWDRAMAGMFVWALQSKVPWLVYERLHENIKSTVNLVACEAPLEEIFTASAPILCKRLLDLLVELYPFIAKCHNDQDLAELLQLFKTIHMCDDQCIMVSLKYVDIPISRILNSYLALLEKVIASCSFSLKQAVISTLLPWSILAYHYYDHKIDSCRKMVAFISQIDELSCKLLPGNGETRDFLHSASTDLTGRTSGFASMSSYYDEDEDESLRYLPS</sequence>
<comment type="caution">
    <text evidence="1">The sequence shown here is derived from an EMBL/GenBank/DDBJ whole genome shotgun (WGS) entry which is preliminary data.</text>
</comment>
<accession>A0A8S3UBU4</accession>
<proteinExistence type="predicted"/>
<evidence type="ECO:0000313" key="2">
    <source>
        <dbReference type="Proteomes" id="UP000683360"/>
    </source>
</evidence>
<keyword evidence="2" id="KW-1185">Reference proteome</keyword>
<evidence type="ECO:0000313" key="1">
    <source>
        <dbReference type="EMBL" id="CAG2239671.1"/>
    </source>
</evidence>
<gene>
    <name evidence="1" type="ORF">MEDL_52012</name>
</gene>